<name>E9HMT2_DAPPU</name>
<keyword evidence="2" id="KW-1185">Reference proteome</keyword>
<evidence type="ECO:0000313" key="2">
    <source>
        <dbReference type="Proteomes" id="UP000000305"/>
    </source>
</evidence>
<reference evidence="1 2" key="1">
    <citation type="journal article" date="2011" name="Science">
        <title>The ecoresponsive genome of Daphnia pulex.</title>
        <authorList>
            <person name="Colbourne J.K."/>
            <person name="Pfrender M.E."/>
            <person name="Gilbert D."/>
            <person name="Thomas W.K."/>
            <person name="Tucker A."/>
            <person name="Oakley T.H."/>
            <person name="Tokishita S."/>
            <person name="Aerts A."/>
            <person name="Arnold G.J."/>
            <person name="Basu M.K."/>
            <person name="Bauer D.J."/>
            <person name="Caceres C.E."/>
            <person name="Carmel L."/>
            <person name="Casola C."/>
            <person name="Choi J.H."/>
            <person name="Detter J.C."/>
            <person name="Dong Q."/>
            <person name="Dusheyko S."/>
            <person name="Eads B.D."/>
            <person name="Frohlich T."/>
            <person name="Geiler-Samerotte K.A."/>
            <person name="Gerlach D."/>
            <person name="Hatcher P."/>
            <person name="Jogdeo S."/>
            <person name="Krijgsveld J."/>
            <person name="Kriventseva E.V."/>
            <person name="Kultz D."/>
            <person name="Laforsch C."/>
            <person name="Lindquist E."/>
            <person name="Lopez J."/>
            <person name="Manak J.R."/>
            <person name="Muller J."/>
            <person name="Pangilinan J."/>
            <person name="Patwardhan R.P."/>
            <person name="Pitluck S."/>
            <person name="Pritham E.J."/>
            <person name="Rechtsteiner A."/>
            <person name="Rho M."/>
            <person name="Rogozin I.B."/>
            <person name="Sakarya O."/>
            <person name="Salamov A."/>
            <person name="Schaack S."/>
            <person name="Shapiro H."/>
            <person name="Shiga Y."/>
            <person name="Skalitzky C."/>
            <person name="Smith Z."/>
            <person name="Souvorov A."/>
            <person name="Sung W."/>
            <person name="Tang Z."/>
            <person name="Tsuchiya D."/>
            <person name="Tu H."/>
            <person name="Vos H."/>
            <person name="Wang M."/>
            <person name="Wolf Y.I."/>
            <person name="Yamagata H."/>
            <person name="Yamada T."/>
            <person name="Ye Y."/>
            <person name="Shaw J.R."/>
            <person name="Andrews J."/>
            <person name="Crease T.J."/>
            <person name="Tang H."/>
            <person name="Lucas S.M."/>
            <person name="Robertson H.M."/>
            <person name="Bork P."/>
            <person name="Koonin E.V."/>
            <person name="Zdobnov E.M."/>
            <person name="Grigoriev I.V."/>
            <person name="Lynch M."/>
            <person name="Boore J.L."/>
        </authorList>
    </citation>
    <scope>NUCLEOTIDE SEQUENCE [LARGE SCALE GENOMIC DNA]</scope>
</reference>
<gene>
    <name evidence="1" type="ORF">DAPPUDRAFT_331558</name>
</gene>
<dbReference type="InParanoid" id="E9HMT2"/>
<proteinExistence type="predicted"/>
<evidence type="ECO:0000313" key="1">
    <source>
        <dbReference type="EMBL" id="EFX66918.1"/>
    </source>
</evidence>
<organism evidence="1 2">
    <name type="scientific">Daphnia pulex</name>
    <name type="common">Water flea</name>
    <dbReference type="NCBI Taxonomy" id="6669"/>
    <lineage>
        <taxon>Eukaryota</taxon>
        <taxon>Metazoa</taxon>
        <taxon>Ecdysozoa</taxon>
        <taxon>Arthropoda</taxon>
        <taxon>Crustacea</taxon>
        <taxon>Branchiopoda</taxon>
        <taxon>Diplostraca</taxon>
        <taxon>Cladocera</taxon>
        <taxon>Anomopoda</taxon>
        <taxon>Daphniidae</taxon>
        <taxon>Daphnia</taxon>
    </lineage>
</organism>
<protein>
    <submittedName>
        <fullName evidence="1">Uncharacterized protein</fullName>
    </submittedName>
</protein>
<dbReference type="EMBL" id="GL732690">
    <property type="protein sequence ID" value="EFX66918.1"/>
    <property type="molecule type" value="Genomic_DNA"/>
</dbReference>
<sequence length="63" mass="7280">MPFDEVEQLVAFEKVLMGEKHSRICMVCYLVNQFKTATLSKLSSCKYSGKLDEETIKETEFPK</sequence>
<dbReference type="KEGG" id="dpx:DAPPUDRAFT_331558"/>
<dbReference type="HOGENOM" id="CLU_2887990_0_0_1"/>
<dbReference type="AlphaFoldDB" id="E9HMT2"/>
<dbReference type="Proteomes" id="UP000000305">
    <property type="component" value="Unassembled WGS sequence"/>
</dbReference>
<accession>E9HMT2</accession>